<proteinExistence type="predicted"/>
<name>A0A835Z2P3_9STRA</name>
<keyword evidence="2" id="KW-1185">Reference proteome</keyword>
<comment type="caution">
    <text evidence="1">The sequence shown here is derived from an EMBL/GenBank/DDBJ whole genome shotgun (WGS) entry which is preliminary data.</text>
</comment>
<dbReference type="EMBL" id="JAFCMP010000335">
    <property type="protein sequence ID" value="KAG5181158.1"/>
    <property type="molecule type" value="Genomic_DNA"/>
</dbReference>
<sequence>MEGDFTKLQEDPLSLPPSLVRLELYAFRDELGPAPSGLRELYLCASGSSGVIPHPLLTDRADFNRDDARQTFYQEAAKIIRPALPTLRVLHVGGLHADEPYSLIPSRACIQALHDLPHPHLEELCLYDWELHWEDVLPLLSPGVTTVQIKNCLFAPDHPPSDRVIIPPLPQGVASLKVSSCCCNYDIVAFSRLPDTLRHLDVEIGDMVVEVEQPLPTLLDSFTWISEGNIIVTGRMLPAGLRMLDLWGDFDQPLVDLLPGLRVLKLGLYEHPLPQLPDTLETPVLDGCTHHITTLPAGLRSLSVYWQPPFHAPRLPLRAAA</sequence>
<evidence type="ECO:0000313" key="1">
    <source>
        <dbReference type="EMBL" id="KAG5181158.1"/>
    </source>
</evidence>
<organism evidence="1 2">
    <name type="scientific">Tribonema minus</name>
    <dbReference type="NCBI Taxonomy" id="303371"/>
    <lineage>
        <taxon>Eukaryota</taxon>
        <taxon>Sar</taxon>
        <taxon>Stramenopiles</taxon>
        <taxon>Ochrophyta</taxon>
        <taxon>PX clade</taxon>
        <taxon>Xanthophyceae</taxon>
        <taxon>Tribonematales</taxon>
        <taxon>Tribonemataceae</taxon>
        <taxon>Tribonema</taxon>
    </lineage>
</organism>
<dbReference type="Proteomes" id="UP000664859">
    <property type="component" value="Unassembled WGS sequence"/>
</dbReference>
<reference evidence="1" key="1">
    <citation type="submission" date="2021-02" db="EMBL/GenBank/DDBJ databases">
        <title>First Annotated Genome of the Yellow-green Alga Tribonema minus.</title>
        <authorList>
            <person name="Mahan K.M."/>
        </authorList>
    </citation>
    <scope>NUCLEOTIDE SEQUENCE</scope>
    <source>
        <strain evidence="1">UTEX B ZZ1240</strain>
    </source>
</reference>
<evidence type="ECO:0000313" key="2">
    <source>
        <dbReference type="Proteomes" id="UP000664859"/>
    </source>
</evidence>
<dbReference type="AlphaFoldDB" id="A0A835Z2P3"/>
<gene>
    <name evidence="1" type="ORF">JKP88DRAFT_322303</name>
</gene>
<protein>
    <submittedName>
        <fullName evidence="1">Uncharacterized protein</fullName>
    </submittedName>
</protein>
<accession>A0A835Z2P3</accession>